<dbReference type="Pfam" id="PF08281">
    <property type="entry name" value="Sigma70_r4_2"/>
    <property type="match status" value="1"/>
</dbReference>
<dbReference type="NCBIfam" id="TIGR02937">
    <property type="entry name" value="sigma70-ECF"/>
    <property type="match status" value="1"/>
</dbReference>
<evidence type="ECO:0000256" key="1">
    <source>
        <dbReference type="ARBA" id="ARBA00010641"/>
    </source>
</evidence>
<keyword evidence="10" id="KW-1185">Reference proteome</keyword>
<protein>
    <recommendedName>
        <fullName evidence="6">RNA polymerase sigma factor</fullName>
    </recommendedName>
</protein>
<keyword evidence="3 6" id="KW-0731">Sigma factor</keyword>
<keyword evidence="4 6" id="KW-0238">DNA-binding</keyword>
<evidence type="ECO:0000256" key="5">
    <source>
        <dbReference type="ARBA" id="ARBA00023163"/>
    </source>
</evidence>
<dbReference type="InterPro" id="IPR014284">
    <property type="entry name" value="RNA_pol_sigma-70_dom"/>
</dbReference>
<dbReference type="RefSeq" id="WP_151112963.1">
    <property type="nucleotide sequence ID" value="NZ_JACSQO010000009.1"/>
</dbReference>
<keyword evidence="2 6" id="KW-0805">Transcription regulation</keyword>
<evidence type="ECO:0000256" key="3">
    <source>
        <dbReference type="ARBA" id="ARBA00023082"/>
    </source>
</evidence>
<dbReference type="InterPro" id="IPR007627">
    <property type="entry name" value="RNA_pol_sigma70_r2"/>
</dbReference>
<dbReference type="Proteomes" id="UP000640786">
    <property type="component" value="Unassembled WGS sequence"/>
</dbReference>
<organism evidence="9 10">
    <name type="scientific">Psychrobacillus faecigallinarum</name>
    <dbReference type="NCBI Taxonomy" id="2762235"/>
    <lineage>
        <taxon>Bacteria</taxon>
        <taxon>Bacillati</taxon>
        <taxon>Bacillota</taxon>
        <taxon>Bacilli</taxon>
        <taxon>Bacillales</taxon>
        <taxon>Bacillaceae</taxon>
        <taxon>Psychrobacillus</taxon>
    </lineage>
</organism>
<comment type="similarity">
    <text evidence="1 6">Belongs to the sigma-70 factor family. ECF subfamily.</text>
</comment>
<evidence type="ECO:0000256" key="6">
    <source>
        <dbReference type="RuleBase" id="RU000716"/>
    </source>
</evidence>
<accession>A0ABR8RCN6</accession>
<dbReference type="Gene3D" id="1.10.1740.10">
    <property type="match status" value="1"/>
</dbReference>
<gene>
    <name evidence="9" type="ORF">H9650_15450</name>
</gene>
<evidence type="ECO:0000256" key="4">
    <source>
        <dbReference type="ARBA" id="ARBA00023125"/>
    </source>
</evidence>
<dbReference type="InterPro" id="IPR000838">
    <property type="entry name" value="RNA_pol_sigma70_ECF_CS"/>
</dbReference>
<dbReference type="EMBL" id="JACSQO010000009">
    <property type="protein sequence ID" value="MBD7945505.1"/>
    <property type="molecule type" value="Genomic_DNA"/>
</dbReference>
<dbReference type="InterPro" id="IPR013325">
    <property type="entry name" value="RNA_pol_sigma_r2"/>
</dbReference>
<feature type="domain" description="RNA polymerase sigma-70 region 2" evidence="7">
    <location>
        <begin position="10"/>
        <end position="74"/>
    </location>
</feature>
<dbReference type="InterPro" id="IPR013324">
    <property type="entry name" value="RNA_pol_sigma_r3/r4-like"/>
</dbReference>
<evidence type="ECO:0000313" key="10">
    <source>
        <dbReference type="Proteomes" id="UP000640786"/>
    </source>
</evidence>
<evidence type="ECO:0000259" key="8">
    <source>
        <dbReference type="Pfam" id="PF08281"/>
    </source>
</evidence>
<dbReference type="InterPro" id="IPR036388">
    <property type="entry name" value="WH-like_DNA-bd_sf"/>
</dbReference>
<sequence length="171" mass="20409">MERQLIEEWFELYERDVTSFLIYYTGSMDVQDLVQETFLRGMKKIAHFREGSHPKTWLITIAKNIVIDRARKNNIWNRIKYLLRDEKQTENLDHTILLGEMNRELYIAINRLPAKNKEVIILKAILEMTSKQVGEILEANENHVNVLYHRSLKKLKSILETEGFEYEARTR</sequence>
<proteinExistence type="inferred from homology"/>
<comment type="caution">
    <text evidence="9">The sequence shown here is derived from an EMBL/GenBank/DDBJ whole genome shotgun (WGS) entry which is preliminary data.</text>
</comment>
<dbReference type="PROSITE" id="PS01063">
    <property type="entry name" value="SIGMA70_ECF"/>
    <property type="match status" value="1"/>
</dbReference>
<dbReference type="Pfam" id="PF04542">
    <property type="entry name" value="Sigma70_r2"/>
    <property type="match status" value="1"/>
</dbReference>
<evidence type="ECO:0000259" key="7">
    <source>
        <dbReference type="Pfam" id="PF04542"/>
    </source>
</evidence>
<keyword evidence="5 6" id="KW-0804">Transcription</keyword>
<feature type="domain" description="RNA polymerase sigma factor 70 region 4 type 2" evidence="8">
    <location>
        <begin position="105"/>
        <end position="155"/>
    </location>
</feature>
<evidence type="ECO:0000256" key="2">
    <source>
        <dbReference type="ARBA" id="ARBA00023015"/>
    </source>
</evidence>
<dbReference type="PANTHER" id="PTHR43133:SF8">
    <property type="entry name" value="RNA POLYMERASE SIGMA FACTOR HI_1459-RELATED"/>
    <property type="match status" value="1"/>
</dbReference>
<dbReference type="SUPFAM" id="SSF88659">
    <property type="entry name" value="Sigma3 and sigma4 domains of RNA polymerase sigma factors"/>
    <property type="match status" value="1"/>
</dbReference>
<evidence type="ECO:0000313" key="9">
    <source>
        <dbReference type="EMBL" id="MBD7945505.1"/>
    </source>
</evidence>
<dbReference type="PANTHER" id="PTHR43133">
    <property type="entry name" value="RNA POLYMERASE ECF-TYPE SIGMA FACTO"/>
    <property type="match status" value="1"/>
</dbReference>
<dbReference type="InterPro" id="IPR013249">
    <property type="entry name" value="RNA_pol_sigma70_r4_t2"/>
</dbReference>
<reference evidence="9 10" key="1">
    <citation type="submission" date="2020-08" db="EMBL/GenBank/DDBJ databases">
        <title>A Genomic Blueprint of the Chicken Gut Microbiome.</title>
        <authorList>
            <person name="Gilroy R."/>
            <person name="Ravi A."/>
            <person name="Getino M."/>
            <person name="Pursley I."/>
            <person name="Horton D.L."/>
            <person name="Alikhan N.-F."/>
            <person name="Baker D."/>
            <person name="Gharbi K."/>
            <person name="Hall N."/>
            <person name="Watson M."/>
            <person name="Adriaenssens E.M."/>
            <person name="Foster-Nyarko E."/>
            <person name="Jarju S."/>
            <person name="Secka A."/>
            <person name="Antonio M."/>
            <person name="Oren A."/>
            <person name="Chaudhuri R."/>
            <person name="La Ragione R.M."/>
            <person name="Hildebrand F."/>
            <person name="Pallen M.J."/>
        </authorList>
    </citation>
    <scope>NUCLEOTIDE SEQUENCE [LARGE SCALE GENOMIC DNA]</scope>
    <source>
        <strain evidence="9 10">Sa2BUA9</strain>
    </source>
</reference>
<name>A0ABR8RCN6_9BACI</name>
<dbReference type="InterPro" id="IPR039425">
    <property type="entry name" value="RNA_pol_sigma-70-like"/>
</dbReference>
<dbReference type="Gene3D" id="1.10.10.10">
    <property type="entry name" value="Winged helix-like DNA-binding domain superfamily/Winged helix DNA-binding domain"/>
    <property type="match status" value="1"/>
</dbReference>
<dbReference type="SUPFAM" id="SSF88946">
    <property type="entry name" value="Sigma2 domain of RNA polymerase sigma factors"/>
    <property type="match status" value="1"/>
</dbReference>